<protein>
    <submittedName>
        <fullName evidence="6">Uncharacterized protein</fullName>
    </submittedName>
</protein>
<feature type="region of interest" description="Disordered" evidence="4">
    <location>
        <begin position="121"/>
        <end position="143"/>
    </location>
</feature>
<feature type="repeat" description="ANK" evidence="3">
    <location>
        <begin position="614"/>
        <end position="646"/>
    </location>
</feature>
<sequence length="696" mass="77959">MPVLPSAPLPADVVVPLLELGDANDYTAKADVEIARPRVQTPVNHNLENWVSIVHQYARDGNLDGLRKMLQEHEVLLNLKDTDGLTALHYAARYRNYDVVKMLLDWNLDEKIEKVEIKPNIEKTSSSSSGPSTPFSTRGPRVDVNAESSEKFTPIHFAARYYRKDPLTDNYTPTGEDECSLVGVVTTDPTYKIIKLLHERGGKINAMDKYYLTPLHYAAMRGSACATQALLECRCAIDPVDMMNMSPLMTACVHGSSSVVQILINYGARVDLRDKRDNTVLHLAAQYGHRQVLDILLKAVQQYAHEDKEEVSCKKLLTDLVSPKYPAHVETFRFIDQTPLMLTVAAVAQLSTAATITTKHFGGETTRSMLRKPNIEGNTPLQLAVERNHIEVVEKMLELITKETGGVITGMTRDESLFPHIAASKGYLQILQALKMKGFSLEFENDLLEIPLHLAAENNHTDVVRFLLSEALGKPRRTTADDHPDLEVYADDIRVRTIEKCDKKGMTPLLRTAPSQAHSAAEVLLEYNANSFACDSEGRSAVFLAAKYNKTSFLEWFLAWVKRTDEDTRQERERERESSERRPGRGRMFMRRTLRTFAVQKPMVEQLVNRTNLDQDTPLHAAAVNGYLEACIVLKKYNANVDALNEDKQTALHLASITGHVPVVNILLNWSASLAKAKDDDGNSPLHEAAKNGKLR</sequence>
<evidence type="ECO:0000256" key="3">
    <source>
        <dbReference type="PROSITE-ProRule" id="PRU00023"/>
    </source>
</evidence>
<feature type="region of interest" description="Disordered" evidence="4">
    <location>
        <begin position="567"/>
        <end position="586"/>
    </location>
</feature>
<dbReference type="Pfam" id="PF00023">
    <property type="entry name" value="Ank"/>
    <property type="match status" value="2"/>
</dbReference>
<dbReference type="PROSITE" id="PS50297">
    <property type="entry name" value="ANK_REP_REGION"/>
    <property type="match status" value="7"/>
</dbReference>
<feature type="repeat" description="ANK" evidence="3">
    <location>
        <begin position="681"/>
        <end position="696"/>
    </location>
</feature>
<feature type="repeat" description="ANK" evidence="3">
    <location>
        <begin position="243"/>
        <end position="275"/>
    </location>
</feature>
<feature type="region of interest" description="Disordered" evidence="4">
    <location>
        <begin position="677"/>
        <end position="696"/>
    </location>
</feature>
<feature type="repeat" description="ANK" evidence="3">
    <location>
        <begin position="276"/>
        <end position="308"/>
    </location>
</feature>
<dbReference type="Pfam" id="PF12796">
    <property type="entry name" value="Ank_2"/>
    <property type="match status" value="4"/>
</dbReference>
<dbReference type="InterPro" id="IPR002110">
    <property type="entry name" value="Ankyrin_rpt"/>
</dbReference>
<dbReference type="PANTHER" id="PTHR24198:SF165">
    <property type="entry name" value="ANKYRIN REPEAT-CONTAINING PROTEIN-RELATED"/>
    <property type="match status" value="1"/>
</dbReference>
<evidence type="ECO:0000256" key="1">
    <source>
        <dbReference type="ARBA" id="ARBA00022737"/>
    </source>
</evidence>
<feature type="repeat" description="ANK" evidence="3">
    <location>
        <begin position="647"/>
        <end position="679"/>
    </location>
</feature>
<dbReference type="PROSITE" id="PS50088">
    <property type="entry name" value="ANK_REPEAT"/>
    <property type="match status" value="7"/>
</dbReference>
<dbReference type="SMART" id="SM00248">
    <property type="entry name" value="ANK"/>
    <property type="match status" value="13"/>
</dbReference>
<feature type="compositionally biased region" description="Low complexity" evidence="4">
    <location>
        <begin position="124"/>
        <end position="139"/>
    </location>
</feature>
<accession>A0AAF3J6L5</accession>
<evidence type="ECO:0000313" key="5">
    <source>
        <dbReference type="Proteomes" id="UP000887575"/>
    </source>
</evidence>
<proteinExistence type="predicted"/>
<organism evidence="5 6">
    <name type="scientific">Mesorhabditis belari</name>
    <dbReference type="NCBI Taxonomy" id="2138241"/>
    <lineage>
        <taxon>Eukaryota</taxon>
        <taxon>Metazoa</taxon>
        <taxon>Ecdysozoa</taxon>
        <taxon>Nematoda</taxon>
        <taxon>Chromadorea</taxon>
        <taxon>Rhabditida</taxon>
        <taxon>Rhabditina</taxon>
        <taxon>Rhabditomorpha</taxon>
        <taxon>Rhabditoidea</taxon>
        <taxon>Rhabditidae</taxon>
        <taxon>Mesorhabditinae</taxon>
        <taxon>Mesorhabditis</taxon>
    </lineage>
</organism>
<evidence type="ECO:0000256" key="4">
    <source>
        <dbReference type="SAM" id="MobiDB-lite"/>
    </source>
</evidence>
<keyword evidence="5" id="KW-1185">Reference proteome</keyword>
<dbReference type="PRINTS" id="PR01415">
    <property type="entry name" value="ANKYRIN"/>
</dbReference>
<name>A0AAF3J6L5_9BILA</name>
<dbReference type="WBParaSite" id="MBELARI_LOCUS19434">
    <property type="protein sequence ID" value="MBELARI_LOCUS19434"/>
    <property type="gene ID" value="MBELARI_LOCUS19434"/>
</dbReference>
<feature type="repeat" description="ANK" evidence="3">
    <location>
        <begin position="376"/>
        <end position="398"/>
    </location>
</feature>
<keyword evidence="2 3" id="KW-0040">ANK repeat</keyword>
<evidence type="ECO:0000256" key="2">
    <source>
        <dbReference type="ARBA" id="ARBA00023043"/>
    </source>
</evidence>
<dbReference type="SUPFAM" id="SSF48403">
    <property type="entry name" value="Ankyrin repeat"/>
    <property type="match status" value="2"/>
</dbReference>
<dbReference type="InterPro" id="IPR036770">
    <property type="entry name" value="Ankyrin_rpt-contain_sf"/>
</dbReference>
<evidence type="ECO:0000313" key="6">
    <source>
        <dbReference type="WBParaSite" id="MBELARI_LOCUS19434"/>
    </source>
</evidence>
<reference evidence="6" key="1">
    <citation type="submission" date="2024-02" db="UniProtKB">
        <authorList>
            <consortium name="WormBaseParasite"/>
        </authorList>
    </citation>
    <scope>IDENTIFICATION</scope>
</reference>
<dbReference type="AlphaFoldDB" id="A0AAF3J6L5"/>
<keyword evidence="1" id="KW-0677">Repeat</keyword>
<dbReference type="Proteomes" id="UP000887575">
    <property type="component" value="Unassembled WGS sequence"/>
</dbReference>
<dbReference type="Gene3D" id="1.25.40.20">
    <property type="entry name" value="Ankyrin repeat-containing domain"/>
    <property type="match status" value="4"/>
</dbReference>
<feature type="repeat" description="ANK" evidence="3">
    <location>
        <begin position="83"/>
        <end position="115"/>
    </location>
</feature>
<feature type="compositionally biased region" description="Basic and acidic residues" evidence="4">
    <location>
        <begin position="567"/>
        <end position="583"/>
    </location>
</feature>
<dbReference type="PANTHER" id="PTHR24198">
    <property type="entry name" value="ANKYRIN REPEAT AND PROTEIN KINASE DOMAIN-CONTAINING PROTEIN"/>
    <property type="match status" value="1"/>
</dbReference>